<feature type="region of interest" description="Disordered" evidence="1">
    <location>
        <begin position="196"/>
        <end position="232"/>
    </location>
</feature>
<accession>A0ABN9VLT7</accession>
<evidence type="ECO:0000313" key="3">
    <source>
        <dbReference type="Proteomes" id="UP001189429"/>
    </source>
</evidence>
<protein>
    <submittedName>
        <fullName evidence="2">Uncharacterized protein</fullName>
    </submittedName>
</protein>
<sequence length="367" mass="39414">MPRTRPRVVQPAVNQWVVVAAEQGERQARQALARCSPALTTAVHEPGLVTVIYPNPLVLQHGFRGKAVFHVTVPVARLRLWKGSAAEKQRLDDALLHAVKSRPCWLDARPALVTQGNRDRSRSRDRDVAADGITARRAEEEEAAAQSPFPGHLKDVAISDGLGAVPAADVAARGPSAGCQAEAPSHEAATVLSADVEEEMEVESPAAEGLDEEDAAPVSETAETPATEASCGRAAPSAAAAVAELPATEEPGAATPVGATPSTPTLRAGRTEGRALARTPEHFQVERSHAARRRRTQTHSKMPYWLPKFTSMASQAFREAGSERMLASKMEGLLTNEVFSKAEFEEGLWHLIQGNKVCRFDDVLFIV</sequence>
<organism evidence="2 3">
    <name type="scientific">Prorocentrum cordatum</name>
    <dbReference type="NCBI Taxonomy" id="2364126"/>
    <lineage>
        <taxon>Eukaryota</taxon>
        <taxon>Sar</taxon>
        <taxon>Alveolata</taxon>
        <taxon>Dinophyceae</taxon>
        <taxon>Prorocentrales</taxon>
        <taxon>Prorocentraceae</taxon>
        <taxon>Prorocentrum</taxon>
    </lineage>
</organism>
<dbReference type="Proteomes" id="UP001189429">
    <property type="component" value="Unassembled WGS sequence"/>
</dbReference>
<name>A0ABN9VLT7_9DINO</name>
<gene>
    <name evidence="2" type="ORF">PCOR1329_LOCUS58321</name>
</gene>
<comment type="caution">
    <text evidence="2">The sequence shown here is derived from an EMBL/GenBank/DDBJ whole genome shotgun (WGS) entry which is preliminary data.</text>
</comment>
<reference evidence="2" key="1">
    <citation type="submission" date="2023-10" db="EMBL/GenBank/DDBJ databases">
        <authorList>
            <person name="Chen Y."/>
            <person name="Shah S."/>
            <person name="Dougan E. K."/>
            <person name="Thang M."/>
            <person name="Chan C."/>
        </authorList>
    </citation>
    <scope>NUCLEOTIDE SEQUENCE [LARGE SCALE GENOMIC DNA]</scope>
</reference>
<evidence type="ECO:0000256" key="1">
    <source>
        <dbReference type="SAM" id="MobiDB-lite"/>
    </source>
</evidence>
<keyword evidence="3" id="KW-1185">Reference proteome</keyword>
<dbReference type="EMBL" id="CAUYUJ010017227">
    <property type="protein sequence ID" value="CAK0873011.1"/>
    <property type="molecule type" value="Genomic_DNA"/>
</dbReference>
<evidence type="ECO:0000313" key="2">
    <source>
        <dbReference type="EMBL" id="CAK0873011.1"/>
    </source>
</evidence>
<proteinExistence type="predicted"/>